<organism evidence="11 12">
    <name type="scientific">Carbonactinospora thermoautotrophica</name>
    <dbReference type="NCBI Taxonomy" id="1469144"/>
    <lineage>
        <taxon>Bacteria</taxon>
        <taxon>Bacillati</taxon>
        <taxon>Actinomycetota</taxon>
        <taxon>Actinomycetes</taxon>
        <taxon>Kitasatosporales</taxon>
        <taxon>Carbonactinosporaceae</taxon>
        <taxon>Carbonactinospora</taxon>
    </lineage>
</organism>
<keyword evidence="2 8" id="KW-1003">Cell membrane</keyword>
<dbReference type="InterPro" id="IPR003010">
    <property type="entry name" value="C-N_Hydrolase"/>
</dbReference>
<accession>A0A132MT61</accession>
<dbReference type="InterPro" id="IPR045378">
    <property type="entry name" value="LNT_N"/>
</dbReference>
<evidence type="ECO:0000256" key="1">
    <source>
        <dbReference type="ARBA" id="ARBA00004651"/>
    </source>
</evidence>
<evidence type="ECO:0000256" key="6">
    <source>
        <dbReference type="ARBA" id="ARBA00023136"/>
    </source>
</evidence>
<feature type="transmembrane region" description="Helical" evidence="8">
    <location>
        <begin position="146"/>
        <end position="165"/>
    </location>
</feature>
<dbReference type="UniPathway" id="UPA00666"/>
<sequence length="491" mass="51614">MPAVAVLSLATHRIGARAGAVAGFAFGLVFFLALLDWVNVVGLDAWLALAVVQALFFVPLGAGLAVTSRLPGWLLWAACLWVGEEALRARVPFGGLPWGRLAFSQPGTPFTPYAQLAGSPLVTFAVALTGASLAALVICGARRRPVPAAVALAVAAAVPVTGAVLPRPTGGPEVTVAVVQGNVPRLGLDFNARRRAVLGNHVAATHRLAADVRAGRVPRPELVIWPENSSDIDPFADRYAYEIISGAVRDVGVPVLVGAVVNGPDADHVQNMGIVWDPDRGPGAAYVKRHPVPFGEYIPFRDVLTRYIKRLEQIPRDFHAGTRIGLLQVGPARVGEVICFEVAYDGLVRDAITAGGRVLVVQTNNATYGKTGQPDQQLAISRMRAVEHGRAVLIAATSGISAIVAPDGRLVDRSAEFTPDVMVHRVPLRDGITPASRLGALPEWILAIVGVLACVAAVPRRAGPPARPAALGHSATAAPEPEPLHPSITRQ</sequence>
<keyword evidence="7 8" id="KW-0012">Acyltransferase</keyword>
<evidence type="ECO:0000313" key="12">
    <source>
        <dbReference type="Proteomes" id="UP000070188"/>
    </source>
</evidence>
<comment type="similarity">
    <text evidence="8">Belongs to the CN hydrolase family. Apolipoprotein N-acyltransferase subfamily.</text>
</comment>
<protein>
    <recommendedName>
        <fullName evidence="8">Apolipoprotein N-acyltransferase</fullName>
        <shortName evidence="8">ALP N-acyltransferase</shortName>
        <ecNumber evidence="8">2.3.1.269</ecNumber>
    </recommendedName>
</protein>
<dbReference type="CDD" id="cd07571">
    <property type="entry name" value="ALP_N-acyl_transferase"/>
    <property type="match status" value="1"/>
</dbReference>
<dbReference type="GO" id="GO:0016410">
    <property type="term" value="F:N-acyltransferase activity"/>
    <property type="evidence" value="ECO:0007669"/>
    <property type="project" value="UniProtKB-UniRule"/>
</dbReference>
<comment type="function">
    <text evidence="8">Catalyzes the phospholipid dependent N-acylation of the N-terminal cysteine of apolipoprotein, the last step in lipoprotein maturation.</text>
</comment>
<comment type="caution">
    <text evidence="11">The sequence shown here is derived from an EMBL/GenBank/DDBJ whole genome shotgun (WGS) entry which is preliminary data.</text>
</comment>
<evidence type="ECO:0000259" key="10">
    <source>
        <dbReference type="PROSITE" id="PS50263"/>
    </source>
</evidence>
<feature type="transmembrane region" description="Helical" evidence="8">
    <location>
        <begin position="113"/>
        <end position="139"/>
    </location>
</feature>
<keyword evidence="6 8" id="KW-0472">Membrane</keyword>
<evidence type="ECO:0000256" key="2">
    <source>
        <dbReference type="ARBA" id="ARBA00022475"/>
    </source>
</evidence>
<dbReference type="InterPro" id="IPR036526">
    <property type="entry name" value="C-N_Hydrolase_sf"/>
</dbReference>
<dbReference type="PANTHER" id="PTHR38686:SF1">
    <property type="entry name" value="APOLIPOPROTEIN N-ACYLTRANSFERASE"/>
    <property type="match status" value="1"/>
</dbReference>
<feature type="transmembrane region" description="Helical" evidence="8">
    <location>
        <begin position="46"/>
        <end position="66"/>
    </location>
</feature>
<evidence type="ECO:0000256" key="7">
    <source>
        <dbReference type="ARBA" id="ARBA00023315"/>
    </source>
</evidence>
<evidence type="ECO:0000313" key="11">
    <source>
        <dbReference type="EMBL" id="KWX00984.1"/>
    </source>
</evidence>
<name>A0A132MT61_9ACTN</name>
<evidence type="ECO:0000256" key="9">
    <source>
        <dbReference type="SAM" id="MobiDB-lite"/>
    </source>
</evidence>
<keyword evidence="3 8" id="KW-0808">Transferase</keyword>
<dbReference type="InterPro" id="IPR004563">
    <property type="entry name" value="Apolipo_AcylTrfase"/>
</dbReference>
<comment type="subcellular location">
    <subcellularLocation>
        <location evidence="1 8">Cell membrane</location>
        <topology evidence="1 8">Multi-pass membrane protein</topology>
    </subcellularLocation>
</comment>
<comment type="pathway">
    <text evidence="8">Protein modification; lipoprotein biosynthesis (N-acyl transfer).</text>
</comment>
<evidence type="ECO:0000256" key="4">
    <source>
        <dbReference type="ARBA" id="ARBA00022692"/>
    </source>
</evidence>
<dbReference type="STRING" id="1469144.LI90_2012"/>
<proteinExistence type="inferred from homology"/>
<reference evidence="12" key="1">
    <citation type="submission" date="2015-04" db="EMBL/GenBank/DDBJ databases">
        <title>Physiological reanalysis, assessment of diazotrophy, and genome sequences of multiple isolates of Streptomyces thermoautotrophicus.</title>
        <authorList>
            <person name="MacKellar D.C."/>
            <person name="Lieber L."/>
            <person name="Norman J."/>
            <person name="Bolger A."/>
            <person name="Tobin C."/>
            <person name="Murray J.W."/>
            <person name="Chang R."/>
            <person name="Ford T."/>
            <person name="Nguyen P.Q."/>
            <person name="Woodward J."/>
            <person name="Permingeat H."/>
            <person name="Joshi N.S."/>
            <person name="Silver P.A."/>
            <person name="Usadel B."/>
            <person name="Rutherford A.W."/>
            <person name="Friesen M."/>
            <person name="Prell J."/>
        </authorList>
    </citation>
    <scope>NUCLEOTIDE SEQUENCE [LARGE SCALE GENOMIC DNA]</scope>
    <source>
        <strain evidence="12">H1</strain>
    </source>
</reference>
<feature type="transmembrane region" description="Helical" evidence="8">
    <location>
        <begin position="20"/>
        <end position="40"/>
    </location>
</feature>
<dbReference type="Gene3D" id="3.60.110.10">
    <property type="entry name" value="Carbon-nitrogen hydrolase"/>
    <property type="match status" value="1"/>
</dbReference>
<dbReference type="PANTHER" id="PTHR38686">
    <property type="entry name" value="APOLIPOPROTEIN N-ACYLTRANSFERASE"/>
    <property type="match status" value="1"/>
</dbReference>
<dbReference type="Pfam" id="PF20154">
    <property type="entry name" value="LNT_N"/>
    <property type="match status" value="1"/>
</dbReference>
<dbReference type="PATRIC" id="fig|1469144.10.peg.2181"/>
<feature type="domain" description="CN hydrolase" evidence="10">
    <location>
        <begin position="174"/>
        <end position="428"/>
    </location>
</feature>
<dbReference type="Pfam" id="PF00795">
    <property type="entry name" value="CN_hydrolase"/>
    <property type="match status" value="1"/>
</dbReference>
<keyword evidence="5 8" id="KW-1133">Transmembrane helix</keyword>
<gene>
    <name evidence="8" type="primary">lnt</name>
    <name evidence="11" type="ORF">LI90_2012</name>
</gene>
<comment type="caution">
    <text evidence="8">Lacks conserved residue(s) required for the propagation of feature annotation.</text>
</comment>
<dbReference type="AlphaFoldDB" id="A0A132MT61"/>
<evidence type="ECO:0000256" key="3">
    <source>
        <dbReference type="ARBA" id="ARBA00022679"/>
    </source>
</evidence>
<evidence type="ECO:0000256" key="5">
    <source>
        <dbReference type="ARBA" id="ARBA00022989"/>
    </source>
</evidence>
<comment type="catalytic activity">
    <reaction evidence="8">
        <text>N-terminal S-1,2-diacyl-sn-glyceryl-L-cysteinyl-[lipoprotein] + a glycerophospholipid = N-acyl-S-1,2-diacyl-sn-glyceryl-L-cysteinyl-[lipoprotein] + a 2-acyl-sn-glycero-3-phospholipid + H(+)</text>
        <dbReference type="Rhea" id="RHEA:48228"/>
        <dbReference type="Rhea" id="RHEA-COMP:14681"/>
        <dbReference type="Rhea" id="RHEA-COMP:14684"/>
        <dbReference type="ChEBI" id="CHEBI:15378"/>
        <dbReference type="ChEBI" id="CHEBI:136912"/>
        <dbReference type="ChEBI" id="CHEBI:140656"/>
        <dbReference type="ChEBI" id="CHEBI:140657"/>
        <dbReference type="ChEBI" id="CHEBI:140660"/>
        <dbReference type="EC" id="2.3.1.269"/>
    </reaction>
</comment>
<dbReference type="GO" id="GO:0042158">
    <property type="term" value="P:lipoprotein biosynthetic process"/>
    <property type="evidence" value="ECO:0007669"/>
    <property type="project" value="UniProtKB-UniRule"/>
</dbReference>
<keyword evidence="4 8" id="KW-0812">Transmembrane</keyword>
<dbReference type="PROSITE" id="PS50263">
    <property type="entry name" value="CN_HYDROLASE"/>
    <property type="match status" value="1"/>
</dbReference>
<feature type="region of interest" description="Disordered" evidence="9">
    <location>
        <begin position="463"/>
        <end position="491"/>
    </location>
</feature>
<dbReference type="SUPFAM" id="SSF56317">
    <property type="entry name" value="Carbon-nitrogen hydrolase"/>
    <property type="match status" value="1"/>
</dbReference>
<dbReference type="HAMAP" id="MF_01148">
    <property type="entry name" value="Lnt"/>
    <property type="match status" value="1"/>
</dbReference>
<keyword evidence="12" id="KW-1185">Reference proteome</keyword>
<dbReference type="Proteomes" id="UP000070188">
    <property type="component" value="Unassembled WGS sequence"/>
</dbReference>
<dbReference type="EMBL" id="LAXD01000001">
    <property type="protein sequence ID" value="KWX00984.1"/>
    <property type="molecule type" value="Genomic_DNA"/>
</dbReference>
<dbReference type="EC" id="2.3.1.269" evidence="8"/>
<evidence type="ECO:0000256" key="8">
    <source>
        <dbReference type="HAMAP-Rule" id="MF_01148"/>
    </source>
</evidence>
<dbReference type="NCBIfam" id="TIGR00546">
    <property type="entry name" value="lnt"/>
    <property type="match status" value="1"/>
</dbReference>
<dbReference type="GO" id="GO:0005886">
    <property type="term" value="C:plasma membrane"/>
    <property type="evidence" value="ECO:0007669"/>
    <property type="project" value="UniProtKB-SubCell"/>
</dbReference>